<name>A0ABV1HKK4_9FIRM</name>
<comment type="caution">
    <text evidence="1">The sequence shown here is derived from an EMBL/GenBank/DDBJ whole genome shotgun (WGS) entry which is preliminary data.</text>
</comment>
<organism evidence="1 2">
    <name type="scientific">Ventrimonas faecis</name>
    <dbReference type="NCBI Taxonomy" id="3133170"/>
    <lineage>
        <taxon>Bacteria</taxon>
        <taxon>Bacillati</taxon>
        <taxon>Bacillota</taxon>
        <taxon>Clostridia</taxon>
        <taxon>Lachnospirales</taxon>
        <taxon>Lachnospiraceae</taxon>
        <taxon>Ventrimonas</taxon>
    </lineage>
</organism>
<keyword evidence="2" id="KW-1185">Reference proteome</keyword>
<sequence>MINREDMLELTRRMTPARSSIGRIAGSYFDEEGYVDGTFNTNFLKLSTPERTKNLNLAKTVLFATTNEQLREYRIPDSARKPGGLWQLMNAIKRDGMKNDASLDLFYEVFGEHFQPGYPYAVFLFHGRYDVPMKGTDKEWQEGSEEIYEYLILTVSPLTGEYEPGEPEFGFLYPAFKERGAAMNFVNIFEKNPARVHRELGAWMLQG</sequence>
<accession>A0ABV1HKK4</accession>
<dbReference type="Proteomes" id="UP001437460">
    <property type="component" value="Unassembled WGS sequence"/>
</dbReference>
<evidence type="ECO:0000313" key="1">
    <source>
        <dbReference type="EMBL" id="MEQ2562850.1"/>
    </source>
</evidence>
<dbReference type="EMBL" id="JBBMFJ010000010">
    <property type="protein sequence ID" value="MEQ2562850.1"/>
    <property type="molecule type" value="Genomic_DNA"/>
</dbReference>
<gene>
    <name evidence="1" type="ORF">WMO41_06695</name>
</gene>
<protein>
    <submittedName>
        <fullName evidence="1">DUF4317 family protein</fullName>
    </submittedName>
</protein>
<proteinExistence type="predicted"/>
<dbReference type="InterPro" id="IPR025466">
    <property type="entry name" value="DUF4317"/>
</dbReference>
<evidence type="ECO:0000313" key="2">
    <source>
        <dbReference type="Proteomes" id="UP001437460"/>
    </source>
</evidence>
<reference evidence="1 2" key="1">
    <citation type="submission" date="2024-03" db="EMBL/GenBank/DDBJ databases">
        <title>Human intestinal bacterial collection.</title>
        <authorList>
            <person name="Pauvert C."/>
            <person name="Hitch T.C.A."/>
            <person name="Clavel T."/>
        </authorList>
    </citation>
    <scope>NUCLEOTIDE SEQUENCE [LARGE SCALE GENOMIC DNA]</scope>
    <source>
        <strain evidence="1 2">CLA-AP-H27</strain>
    </source>
</reference>
<dbReference type="RefSeq" id="WP_349229081.1">
    <property type="nucleotide sequence ID" value="NZ_JBBMFJ010000010.1"/>
</dbReference>
<dbReference type="Pfam" id="PF14199">
    <property type="entry name" value="DUF4317"/>
    <property type="match status" value="1"/>
</dbReference>